<dbReference type="PATRIC" id="fig|1429438.4.peg.4020"/>
<comment type="caution">
    <text evidence="1">The sequence shown here is derived from an EMBL/GenBank/DDBJ whole genome shotgun (WGS) entry which is preliminary data.</text>
</comment>
<reference evidence="1 2" key="1">
    <citation type="journal article" date="2014" name="Nature">
        <title>An environmental bacterial taxon with a large and distinct metabolic repertoire.</title>
        <authorList>
            <person name="Wilson M.C."/>
            <person name="Mori T."/>
            <person name="Ruckert C."/>
            <person name="Uria A.R."/>
            <person name="Helf M.J."/>
            <person name="Takada K."/>
            <person name="Gernert C."/>
            <person name="Steffens U.A."/>
            <person name="Heycke N."/>
            <person name="Schmitt S."/>
            <person name="Rinke C."/>
            <person name="Helfrich E.J."/>
            <person name="Brachmann A.O."/>
            <person name="Gurgui C."/>
            <person name="Wakimoto T."/>
            <person name="Kracht M."/>
            <person name="Crusemann M."/>
            <person name="Hentschel U."/>
            <person name="Abe I."/>
            <person name="Matsunaga S."/>
            <person name="Kalinowski J."/>
            <person name="Takeyama H."/>
            <person name="Piel J."/>
        </authorList>
    </citation>
    <scope>NUCLEOTIDE SEQUENCE [LARGE SCALE GENOMIC DNA]</scope>
    <source>
        <strain evidence="2">TSY1</strain>
    </source>
</reference>
<dbReference type="Proteomes" id="UP000019141">
    <property type="component" value="Unassembled WGS sequence"/>
</dbReference>
<dbReference type="EC" id="2.1.2.3" evidence="1"/>
<dbReference type="InterPro" id="IPR002695">
    <property type="entry name" value="PurH-like"/>
</dbReference>
<name>W4LKT9_ENTF1</name>
<dbReference type="InterPro" id="IPR016193">
    <property type="entry name" value="Cytidine_deaminase-like"/>
</dbReference>
<evidence type="ECO:0000313" key="2">
    <source>
        <dbReference type="Proteomes" id="UP000019141"/>
    </source>
</evidence>
<evidence type="ECO:0000313" key="1">
    <source>
        <dbReference type="EMBL" id="ETW97961.1"/>
    </source>
</evidence>
<dbReference type="AlphaFoldDB" id="W4LKT9"/>
<dbReference type="EMBL" id="AZHW01000598">
    <property type="protein sequence ID" value="ETW97961.1"/>
    <property type="molecule type" value="Genomic_DNA"/>
</dbReference>
<dbReference type="InterPro" id="IPR024051">
    <property type="entry name" value="AICAR_Tfase_dup_dom_sf"/>
</dbReference>
<dbReference type="Gene3D" id="3.40.140.20">
    <property type="match status" value="2"/>
</dbReference>
<keyword evidence="2" id="KW-1185">Reference proteome</keyword>
<dbReference type="InterPro" id="IPR024050">
    <property type="entry name" value="AICAR_Tfase_insert_dom_sf"/>
</dbReference>
<dbReference type="Gene3D" id="1.10.287.440">
    <property type="match status" value="1"/>
</dbReference>
<accession>W4LKT9</accession>
<dbReference type="NCBIfam" id="NF005492">
    <property type="entry name" value="PRK07106.1"/>
    <property type="match status" value="1"/>
</dbReference>
<sequence length="385" mass="41758">MRLKYGCNPHQAFANAAPLNPADMPMQVRNGTPSMINVLDALDAWQLVSEVRAALGLPAAASFKHVSPAGAAVALELSDDLAQAYEVQGRDLTPAALAYVRARGADPKSSFGDFVALSDTVDVATANFLKPLVSDGIIAPGYAPEAFEILCAKKKGSFIVMQANAAFEPPERETRELFGMKLEQDRNNRAVVPADLDRVVCGELTEAARRDLLLGLIALKYTQSNSVGYALDGQMIGIGAGQQSRVDCTKLAGAKADVWHLRRHPKVLGLKFKSGVGRQNRINWRVRYIEGDLTDGETQALQEALDQPLELLTEDEKRAWMARLRGVSLVSDGFIPFRDNIDHAARHGVAYVVQPGGSARDGEVEAACGEYGMAMAYTDLRLFHH</sequence>
<dbReference type="GO" id="GO:0003937">
    <property type="term" value="F:IMP cyclohydrolase activity"/>
    <property type="evidence" value="ECO:0007669"/>
    <property type="project" value="InterPro"/>
</dbReference>
<dbReference type="Pfam" id="PF01808">
    <property type="entry name" value="AICARFT_IMPCHas"/>
    <property type="match status" value="1"/>
</dbReference>
<dbReference type="GO" id="GO:0004643">
    <property type="term" value="F:phosphoribosylaminoimidazolecarboxamide formyltransferase activity"/>
    <property type="evidence" value="ECO:0007669"/>
    <property type="project" value="UniProtKB-EC"/>
</dbReference>
<proteinExistence type="predicted"/>
<dbReference type="FunFam" id="3.40.140.20:FF:000003">
    <property type="entry name" value="Bifunctional purine biosynthesis protein"/>
    <property type="match status" value="1"/>
</dbReference>
<organism evidence="1 2">
    <name type="scientific">Entotheonella factor</name>
    <dbReference type="NCBI Taxonomy" id="1429438"/>
    <lineage>
        <taxon>Bacteria</taxon>
        <taxon>Pseudomonadati</taxon>
        <taxon>Nitrospinota/Tectimicrobiota group</taxon>
        <taxon>Candidatus Tectimicrobiota</taxon>
        <taxon>Candidatus Entotheonellia</taxon>
        <taxon>Candidatus Entotheonellales</taxon>
        <taxon>Candidatus Entotheonellaceae</taxon>
        <taxon>Candidatus Entotheonella</taxon>
    </lineage>
</organism>
<dbReference type="GO" id="GO:0005829">
    <property type="term" value="C:cytosol"/>
    <property type="evidence" value="ECO:0007669"/>
    <property type="project" value="TreeGrafter"/>
</dbReference>
<dbReference type="HOGENOM" id="CLU_016316_3_0_7"/>
<dbReference type="GO" id="GO:0006189">
    <property type="term" value="P:'de novo' IMP biosynthetic process"/>
    <property type="evidence" value="ECO:0007669"/>
    <property type="project" value="TreeGrafter"/>
</dbReference>
<dbReference type="PANTHER" id="PTHR11692">
    <property type="entry name" value="BIFUNCTIONAL PURINE BIOSYNTHESIS PROTEIN PURH"/>
    <property type="match status" value="1"/>
</dbReference>
<dbReference type="SMART" id="SM00798">
    <property type="entry name" value="AICARFT_IMPCHas"/>
    <property type="match status" value="1"/>
</dbReference>
<gene>
    <name evidence="1" type="ORF">ETSY1_20690</name>
</gene>
<keyword evidence="1" id="KW-0808">Transferase</keyword>
<dbReference type="SUPFAM" id="SSF53927">
    <property type="entry name" value="Cytidine deaminase-like"/>
    <property type="match status" value="1"/>
</dbReference>
<protein>
    <submittedName>
        <fullName evidence="1">5-aminoimidazole-4-carboxamide ribonucleotide transformylase</fullName>
        <ecNumber evidence="1">2.1.2.3</ecNumber>
    </submittedName>
</protein>
<dbReference type="PANTHER" id="PTHR11692:SF0">
    <property type="entry name" value="BIFUNCTIONAL PURINE BIOSYNTHESIS PROTEIN ATIC"/>
    <property type="match status" value="1"/>
</dbReference>